<evidence type="ECO:0000313" key="2">
    <source>
        <dbReference type="Proteomes" id="UP000594681"/>
    </source>
</evidence>
<dbReference type="InterPro" id="IPR025447">
    <property type="entry name" value="DUF4192"/>
</dbReference>
<dbReference type="RefSeq" id="WP_165006538.1">
    <property type="nucleotide sequence ID" value="NZ_CP064954.1"/>
</dbReference>
<organism evidence="1 2">
    <name type="scientific">Corynebacterium lizhenjunii</name>
    <dbReference type="NCBI Taxonomy" id="2709394"/>
    <lineage>
        <taxon>Bacteria</taxon>
        <taxon>Bacillati</taxon>
        <taxon>Actinomycetota</taxon>
        <taxon>Actinomycetes</taxon>
        <taxon>Mycobacteriales</taxon>
        <taxon>Corynebacteriaceae</taxon>
        <taxon>Corynebacterium</taxon>
    </lineage>
</organism>
<protein>
    <submittedName>
        <fullName evidence="1">DUF4192 domain-containing protein</fullName>
    </submittedName>
</protein>
<dbReference type="EMBL" id="CP064954">
    <property type="protein sequence ID" value="QPK78335.1"/>
    <property type="molecule type" value="Genomic_DNA"/>
</dbReference>
<proteinExistence type="predicted"/>
<sequence>MNTHDTYSPGFLLSNVPGALGFYPTESVLLMAFHEHADNLRLGPIARCDIADAHDYLPEAFDAVSAGTDVVFAFIVSHRPQQSLQWLVDFLYDFRSDDDGREIDACWHSPEIAVGQPYEVCFGPQQFAGGAQDPWCEGTIPSIINSPSMQRWVEQGQLPEVSRAAAQSFYQERNRFLCPSHRAELESIVGREASLLSLGRCLPPSYPPHDLCRELEVEDIPAFIELVVTRATEADWTLDELLRQPGLLGRVGAIMGCTLTRDLAMGALLEAPDAAATILLAVAQSVEGLSRWNALTIFAATQIAQGLPMIAGTVLSVVLKEEPQHTLARLMDKGYRAGLHDSLVDSLRDGSRLAVVNLAEEPESPLGNCG</sequence>
<dbReference type="AlphaFoldDB" id="A0A7T0KCN6"/>
<keyword evidence="2" id="KW-1185">Reference proteome</keyword>
<accession>A0A7T0KCN6</accession>
<dbReference type="Proteomes" id="UP000594681">
    <property type="component" value="Chromosome"/>
</dbReference>
<dbReference type="KEGG" id="cliz:G7Y31_07050"/>
<reference evidence="1 2" key="1">
    <citation type="submission" date="2020-11" db="EMBL/GenBank/DDBJ databases">
        <title>Corynebacterium sp. ZJ-599.</title>
        <authorList>
            <person name="Zhou J."/>
        </authorList>
    </citation>
    <scope>NUCLEOTIDE SEQUENCE [LARGE SCALE GENOMIC DNA]</scope>
    <source>
        <strain evidence="1 2">ZJ-599</strain>
    </source>
</reference>
<dbReference type="Pfam" id="PF13830">
    <property type="entry name" value="DUF4192"/>
    <property type="match status" value="1"/>
</dbReference>
<gene>
    <name evidence="1" type="ORF">G7Y31_07050</name>
</gene>
<name>A0A7T0KCN6_9CORY</name>
<evidence type="ECO:0000313" key="1">
    <source>
        <dbReference type="EMBL" id="QPK78335.1"/>
    </source>
</evidence>